<protein>
    <submittedName>
        <fullName evidence="2">MarR family transcriptional regulator</fullName>
    </submittedName>
</protein>
<dbReference type="Pfam" id="PF12802">
    <property type="entry name" value="MarR_2"/>
    <property type="match status" value="1"/>
</dbReference>
<dbReference type="GO" id="GO:0006950">
    <property type="term" value="P:response to stress"/>
    <property type="evidence" value="ECO:0007669"/>
    <property type="project" value="TreeGrafter"/>
</dbReference>
<organism evidence="2 3">
    <name type="scientific">Nonomuraea deserti</name>
    <dbReference type="NCBI Taxonomy" id="1848322"/>
    <lineage>
        <taxon>Bacteria</taxon>
        <taxon>Bacillati</taxon>
        <taxon>Actinomycetota</taxon>
        <taxon>Actinomycetes</taxon>
        <taxon>Streptosporangiales</taxon>
        <taxon>Streptosporangiaceae</taxon>
        <taxon>Nonomuraea</taxon>
    </lineage>
</organism>
<evidence type="ECO:0000259" key="1">
    <source>
        <dbReference type="PROSITE" id="PS50995"/>
    </source>
</evidence>
<keyword evidence="3" id="KW-1185">Reference proteome</keyword>
<dbReference type="GO" id="GO:0003700">
    <property type="term" value="F:DNA-binding transcription factor activity"/>
    <property type="evidence" value="ECO:0007669"/>
    <property type="project" value="InterPro"/>
</dbReference>
<dbReference type="InterPro" id="IPR036390">
    <property type="entry name" value="WH_DNA-bd_sf"/>
</dbReference>
<dbReference type="Proteomes" id="UP000295258">
    <property type="component" value="Unassembled WGS sequence"/>
</dbReference>
<sequence length="144" mass="15685">MVLIRRLNVESDRFVEGFAVAHRLHRTDLNALVEILDAHHAGHALSPGELGAKLNLSAPATTALIDRLEQAGHAGRRRSTTDGRKIEVVITERAVELARAFFAPLGRHLTAVVEEFGPEERETIGRFLTRGIEATVAARGDHGA</sequence>
<dbReference type="PANTHER" id="PTHR33164:SF106">
    <property type="entry name" value="TRANSCRIPTIONAL REGULATORY PROTEIN"/>
    <property type="match status" value="1"/>
</dbReference>
<reference evidence="2 3" key="1">
    <citation type="submission" date="2019-03" db="EMBL/GenBank/DDBJ databases">
        <title>Draft genome sequences of novel Actinobacteria.</title>
        <authorList>
            <person name="Sahin N."/>
            <person name="Ay H."/>
            <person name="Saygin H."/>
        </authorList>
    </citation>
    <scope>NUCLEOTIDE SEQUENCE [LARGE SCALE GENOMIC DNA]</scope>
    <source>
        <strain evidence="2 3">KC310</strain>
    </source>
</reference>
<accession>A0A4R4W7A9</accession>
<comment type="caution">
    <text evidence="2">The sequence shown here is derived from an EMBL/GenBank/DDBJ whole genome shotgun (WGS) entry which is preliminary data.</text>
</comment>
<dbReference type="PANTHER" id="PTHR33164">
    <property type="entry name" value="TRANSCRIPTIONAL REGULATOR, MARR FAMILY"/>
    <property type="match status" value="1"/>
</dbReference>
<dbReference type="SMART" id="SM00347">
    <property type="entry name" value="HTH_MARR"/>
    <property type="match status" value="1"/>
</dbReference>
<dbReference type="AlphaFoldDB" id="A0A4R4W7A9"/>
<dbReference type="InterPro" id="IPR000835">
    <property type="entry name" value="HTH_MarR-typ"/>
</dbReference>
<dbReference type="InterPro" id="IPR039422">
    <property type="entry name" value="MarR/SlyA-like"/>
</dbReference>
<proteinExistence type="predicted"/>
<dbReference type="PRINTS" id="PR00598">
    <property type="entry name" value="HTHMARR"/>
</dbReference>
<dbReference type="InterPro" id="IPR036388">
    <property type="entry name" value="WH-like_DNA-bd_sf"/>
</dbReference>
<dbReference type="PROSITE" id="PS50995">
    <property type="entry name" value="HTH_MARR_2"/>
    <property type="match status" value="1"/>
</dbReference>
<evidence type="ECO:0000313" key="3">
    <source>
        <dbReference type="Proteomes" id="UP000295258"/>
    </source>
</evidence>
<gene>
    <name evidence="2" type="ORF">E1292_03370</name>
</gene>
<name>A0A4R4W7A9_9ACTN</name>
<dbReference type="EMBL" id="SMKO01000005">
    <property type="protein sequence ID" value="TDD11963.1"/>
    <property type="molecule type" value="Genomic_DNA"/>
</dbReference>
<dbReference type="Gene3D" id="1.10.10.10">
    <property type="entry name" value="Winged helix-like DNA-binding domain superfamily/Winged helix DNA-binding domain"/>
    <property type="match status" value="1"/>
</dbReference>
<dbReference type="SUPFAM" id="SSF46785">
    <property type="entry name" value="Winged helix' DNA-binding domain"/>
    <property type="match status" value="1"/>
</dbReference>
<feature type="domain" description="HTH marR-type" evidence="1">
    <location>
        <begin position="1"/>
        <end position="133"/>
    </location>
</feature>
<evidence type="ECO:0000313" key="2">
    <source>
        <dbReference type="EMBL" id="TDD11963.1"/>
    </source>
</evidence>